<proteinExistence type="predicted"/>
<accession>A0A097AN58</accession>
<organism evidence="1 2">
    <name type="scientific">Thermoanaerobacter kivui</name>
    <name type="common">Acetogenium kivui</name>
    <dbReference type="NCBI Taxonomy" id="2325"/>
    <lineage>
        <taxon>Bacteria</taxon>
        <taxon>Bacillati</taxon>
        <taxon>Bacillota</taxon>
        <taxon>Clostridia</taxon>
        <taxon>Thermoanaerobacterales</taxon>
        <taxon>Thermoanaerobacteraceae</taxon>
        <taxon>Thermoanaerobacter</taxon>
    </lineage>
</organism>
<protein>
    <submittedName>
        <fullName evidence="1">Transposase family protein</fullName>
    </submittedName>
</protein>
<dbReference type="OrthoDB" id="287363at2"/>
<dbReference type="eggNOG" id="COG3464">
    <property type="taxonomic scope" value="Bacteria"/>
</dbReference>
<dbReference type="KEGG" id="tki:TKV_c00420"/>
<dbReference type="HOGENOM" id="CLU_2756505_0_0_9"/>
<dbReference type="EMBL" id="CP009170">
    <property type="protein sequence ID" value="AIS51256.1"/>
    <property type="molecule type" value="Genomic_DNA"/>
</dbReference>
<evidence type="ECO:0000313" key="2">
    <source>
        <dbReference type="Proteomes" id="UP000029669"/>
    </source>
</evidence>
<dbReference type="AlphaFoldDB" id="A0A097AN58"/>
<sequence>MSYRNAIKEAHPDTIQVSDRFHLLKNLAQYCKDYIMKTLNQKVSVPLPSIPMKNADKADTMKDSAIINYR</sequence>
<name>A0A097AN58_THEKI</name>
<reference evidence="2" key="1">
    <citation type="journal article" date="2015" name="Genome Announc.">
        <title>Whole-Genome Sequences of 80 Environmental and Clinical Isolates of Burkholderia pseudomallei.</title>
        <authorList>
            <person name="Johnson S.L."/>
            <person name="Baker A.L."/>
            <person name="Chain P.S."/>
            <person name="Currie B.J."/>
            <person name="Daligault H.E."/>
            <person name="Davenport K.W."/>
            <person name="Davis C.B."/>
            <person name="Inglis T.J."/>
            <person name="Kaestli M."/>
            <person name="Koren S."/>
            <person name="Mayo M."/>
            <person name="Merritt A.J."/>
            <person name="Price E.P."/>
            <person name="Sarovich D.S."/>
            <person name="Warner J."/>
            <person name="Rosovitz M.J."/>
        </authorList>
    </citation>
    <scope>NUCLEOTIDE SEQUENCE [LARGE SCALE GENOMIC DNA]</scope>
    <source>
        <strain evidence="2">DSM 2030</strain>
    </source>
</reference>
<gene>
    <name evidence="1" type="ORF">TKV_c00420</name>
</gene>
<evidence type="ECO:0000313" key="1">
    <source>
        <dbReference type="EMBL" id="AIS51256.1"/>
    </source>
</evidence>
<dbReference type="Proteomes" id="UP000029669">
    <property type="component" value="Chromosome"/>
</dbReference>
<keyword evidence="2" id="KW-1185">Reference proteome</keyword>